<dbReference type="EMBL" id="BMAU01021173">
    <property type="protein sequence ID" value="GFX93348.1"/>
    <property type="molecule type" value="Genomic_DNA"/>
</dbReference>
<accession>A0A8X6V3L9</accession>
<evidence type="ECO:0000313" key="3">
    <source>
        <dbReference type="Proteomes" id="UP000887159"/>
    </source>
</evidence>
<evidence type="ECO:0000256" key="1">
    <source>
        <dbReference type="SAM" id="MobiDB-lite"/>
    </source>
</evidence>
<name>A0A8X6V3L9_TRICX</name>
<reference evidence="2" key="1">
    <citation type="submission" date="2020-08" db="EMBL/GenBank/DDBJ databases">
        <title>Multicomponent nature underlies the extraordinary mechanical properties of spider dragline silk.</title>
        <authorList>
            <person name="Kono N."/>
            <person name="Nakamura H."/>
            <person name="Mori M."/>
            <person name="Yoshida Y."/>
            <person name="Ohtoshi R."/>
            <person name="Malay A.D."/>
            <person name="Moran D.A.P."/>
            <person name="Tomita M."/>
            <person name="Numata K."/>
            <person name="Arakawa K."/>
        </authorList>
    </citation>
    <scope>NUCLEOTIDE SEQUENCE</scope>
</reference>
<protein>
    <submittedName>
        <fullName evidence="2">Uncharacterized protein</fullName>
    </submittedName>
</protein>
<sequence>MTSQNRLDDSLRWRTVGKFEAGQSQATMVTSSTETSSRNDRLQRSRKHQSWTPQEWDMFFSEKSRDSLEK</sequence>
<proteinExistence type="predicted"/>
<comment type="caution">
    <text evidence="2">The sequence shown here is derived from an EMBL/GenBank/DDBJ whole genome shotgun (WGS) entry which is preliminary data.</text>
</comment>
<dbReference type="Proteomes" id="UP000887159">
    <property type="component" value="Unassembled WGS sequence"/>
</dbReference>
<organism evidence="2 3">
    <name type="scientific">Trichonephila clavipes</name>
    <name type="common">Golden silk orbweaver</name>
    <name type="synonym">Nephila clavipes</name>
    <dbReference type="NCBI Taxonomy" id="2585209"/>
    <lineage>
        <taxon>Eukaryota</taxon>
        <taxon>Metazoa</taxon>
        <taxon>Ecdysozoa</taxon>
        <taxon>Arthropoda</taxon>
        <taxon>Chelicerata</taxon>
        <taxon>Arachnida</taxon>
        <taxon>Araneae</taxon>
        <taxon>Araneomorphae</taxon>
        <taxon>Entelegynae</taxon>
        <taxon>Araneoidea</taxon>
        <taxon>Nephilidae</taxon>
        <taxon>Trichonephila</taxon>
    </lineage>
</organism>
<gene>
    <name evidence="2" type="ORF">TNCV_151541</name>
</gene>
<feature type="region of interest" description="Disordered" evidence="1">
    <location>
        <begin position="18"/>
        <end position="51"/>
    </location>
</feature>
<dbReference type="AlphaFoldDB" id="A0A8X6V3L9"/>
<keyword evidence="3" id="KW-1185">Reference proteome</keyword>
<feature type="compositionally biased region" description="Polar residues" evidence="1">
    <location>
        <begin position="22"/>
        <end position="36"/>
    </location>
</feature>
<evidence type="ECO:0000313" key="2">
    <source>
        <dbReference type="EMBL" id="GFX93348.1"/>
    </source>
</evidence>